<gene>
    <name evidence="9" type="ORF">H8S22_13915</name>
</gene>
<keyword evidence="2" id="KW-0662">Pyridine nucleotide biosynthesis</keyword>
<evidence type="ECO:0000256" key="3">
    <source>
        <dbReference type="ARBA" id="ARBA00022723"/>
    </source>
</evidence>
<proteinExistence type="inferred from homology"/>
<reference evidence="9 10" key="1">
    <citation type="submission" date="2020-08" db="EMBL/GenBank/DDBJ databases">
        <title>Genome public.</title>
        <authorList>
            <person name="Liu C."/>
            <person name="Sun Q."/>
        </authorList>
    </citation>
    <scope>NUCLEOTIDE SEQUENCE [LARGE SCALE GENOMIC DNA]</scope>
    <source>
        <strain evidence="9 10">NSJ-7</strain>
    </source>
</reference>
<dbReference type="CDD" id="cd00431">
    <property type="entry name" value="cysteine_hydrolases"/>
    <property type="match status" value="1"/>
</dbReference>
<keyword evidence="10" id="KW-1185">Reference proteome</keyword>
<dbReference type="InterPro" id="IPR052347">
    <property type="entry name" value="Isochorismatase_Nicotinamidase"/>
</dbReference>
<comment type="similarity">
    <text evidence="1">Belongs to the isochorismatase family.</text>
</comment>
<dbReference type="EMBL" id="JACOOS010000019">
    <property type="protein sequence ID" value="MBC5678638.1"/>
    <property type="molecule type" value="Genomic_DNA"/>
</dbReference>
<evidence type="ECO:0000256" key="6">
    <source>
        <dbReference type="ARBA" id="ARBA00039017"/>
    </source>
</evidence>
<evidence type="ECO:0000256" key="7">
    <source>
        <dbReference type="ARBA" id="ARBA00043224"/>
    </source>
</evidence>
<keyword evidence="4 9" id="KW-0378">Hydrolase</keyword>
<dbReference type="InterPro" id="IPR000868">
    <property type="entry name" value="Isochorismatase-like_dom"/>
</dbReference>
<dbReference type="InterPro" id="IPR036380">
    <property type="entry name" value="Isochorismatase-like_sf"/>
</dbReference>
<dbReference type="Gene3D" id="3.40.50.850">
    <property type="entry name" value="Isochorismatase-like"/>
    <property type="match status" value="1"/>
</dbReference>
<accession>A0ABR7FTW2</accession>
<dbReference type="SUPFAM" id="SSF52499">
    <property type="entry name" value="Isochorismatase-like hydrolases"/>
    <property type="match status" value="1"/>
</dbReference>
<dbReference type="Proteomes" id="UP000635828">
    <property type="component" value="Unassembled WGS sequence"/>
</dbReference>
<protein>
    <recommendedName>
        <fullName evidence="6">nicotinamidase</fullName>
        <ecNumber evidence="6">3.5.1.19</ecNumber>
    </recommendedName>
    <alternativeName>
        <fullName evidence="7">Nicotinamide deamidase</fullName>
    </alternativeName>
</protein>
<dbReference type="Pfam" id="PF00857">
    <property type="entry name" value="Isochorismatase"/>
    <property type="match status" value="1"/>
</dbReference>
<comment type="caution">
    <text evidence="9">The sequence shown here is derived from an EMBL/GenBank/DDBJ whole genome shotgun (WGS) entry which is preliminary data.</text>
</comment>
<evidence type="ECO:0000313" key="9">
    <source>
        <dbReference type="EMBL" id="MBC5678638.1"/>
    </source>
</evidence>
<sequence>MEHILVVVDMQNDFIDGALGTKEAREIVEAAAEKIREFKGSIYGTLDTHSKDYLSTQEGKNLPVPHCILGEEGWALHPDIMDAISETEAEVMDFCRKDTFGSIELCELLKQRYEGKDAEIQFIGLCTDICVISNALMVKAALPEAKLIVHADLCAGVTKESHDNALNAMKMCQVDIQTQKEI</sequence>
<name>A0ABR7FTW2_9FIRM</name>
<dbReference type="EC" id="3.5.1.19" evidence="6"/>
<evidence type="ECO:0000256" key="4">
    <source>
        <dbReference type="ARBA" id="ARBA00022801"/>
    </source>
</evidence>
<dbReference type="PANTHER" id="PTHR11080">
    <property type="entry name" value="PYRAZINAMIDASE/NICOTINAMIDASE"/>
    <property type="match status" value="1"/>
</dbReference>
<evidence type="ECO:0000259" key="8">
    <source>
        <dbReference type="Pfam" id="PF00857"/>
    </source>
</evidence>
<evidence type="ECO:0000256" key="2">
    <source>
        <dbReference type="ARBA" id="ARBA00022642"/>
    </source>
</evidence>
<evidence type="ECO:0000313" key="10">
    <source>
        <dbReference type="Proteomes" id="UP000635828"/>
    </source>
</evidence>
<keyword evidence="3" id="KW-0479">Metal-binding</keyword>
<organism evidence="9 10">
    <name type="scientific">Anaerostipes hominis</name>
    <name type="common">ex Liu et al. 2021</name>
    <dbReference type="NCBI Taxonomy" id="2763018"/>
    <lineage>
        <taxon>Bacteria</taxon>
        <taxon>Bacillati</taxon>
        <taxon>Bacillota</taxon>
        <taxon>Clostridia</taxon>
        <taxon>Lachnospirales</taxon>
        <taxon>Lachnospiraceae</taxon>
        <taxon>Anaerostipes</taxon>
    </lineage>
</organism>
<dbReference type="GO" id="GO:0016787">
    <property type="term" value="F:hydrolase activity"/>
    <property type="evidence" value="ECO:0007669"/>
    <property type="project" value="UniProtKB-KW"/>
</dbReference>
<feature type="domain" description="Isochorismatase-like" evidence="8">
    <location>
        <begin position="4"/>
        <end position="179"/>
    </location>
</feature>
<dbReference type="RefSeq" id="WP_024729002.1">
    <property type="nucleotide sequence ID" value="NZ_JACOOS010000019.1"/>
</dbReference>
<evidence type="ECO:0000256" key="1">
    <source>
        <dbReference type="ARBA" id="ARBA00006336"/>
    </source>
</evidence>
<evidence type="ECO:0000256" key="5">
    <source>
        <dbReference type="ARBA" id="ARBA00037900"/>
    </source>
</evidence>
<comment type="pathway">
    <text evidence="5">Cofactor biosynthesis; nicotinate biosynthesis; nicotinate from nicotinamide: step 1/1.</text>
</comment>
<dbReference type="PANTHER" id="PTHR11080:SF2">
    <property type="entry name" value="LD05707P"/>
    <property type="match status" value="1"/>
</dbReference>